<keyword evidence="1" id="KW-1133">Transmembrane helix</keyword>
<organism evidence="2 3">
    <name type="scientific">Cryobacterium zongtaii</name>
    <dbReference type="NCBI Taxonomy" id="1259217"/>
    <lineage>
        <taxon>Bacteria</taxon>
        <taxon>Bacillati</taxon>
        <taxon>Actinomycetota</taxon>
        <taxon>Actinomycetes</taxon>
        <taxon>Micrococcales</taxon>
        <taxon>Microbacteriaceae</taxon>
        <taxon>Cryobacterium</taxon>
    </lineage>
</organism>
<name>A0A2S3ZFL4_9MICO</name>
<keyword evidence="3" id="KW-1185">Reference proteome</keyword>
<proteinExistence type="predicted"/>
<dbReference type="RefSeq" id="WP_103460487.1">
    <property type="nucleotide sequence ID" value="NZ_PPXD01000013.1"/>
</dbReference>
<evidence type="ECO:0000313" key="3">
    <source>
        <dbReference type="Proteomes" id="UP000237340"/>
    </source>
</evidence>
<evidence type="ECO:0000256" key="1">
    <source>
        <dbReference type="SAM" id="Phobius"/>
    </source>
</evidence>
<dbReference type="InterPro" id="IPR036259">
    <property type="entry name" value="MFS_trans_sf"/>
</dbReference>
<keyword evidence="1" id="KW-0472">Membrane</keyword>
<dbReference type="Proteomes" id="UP000237340">
    <property type="component" value="Unassembled WGS sequence"/>
</dbReference>
<dbReference type="AlphaFoldDB" id="A0A2S3ZFL4"/>
<dbReference type="SUPFAM" id="SSF103473">
    <property type="entry name" value="MFS general substrate transporter"/>
    <property type="match status" value="1"/>
</dbReference>
<reference evidence="2 3" key="1">
    <citation type="submission" date="2018-01" db="EMBL/GenBank/DDBJ databases">
        <title>Cryobacterium sp. nov., from glaciers in China.</title>
        <authorList>
            <person name="Liu Q."/>
            <person name="Xin Y.-H."/>
        </authorList>
    </citation>
    <scope>NUCLEOTIDE SEQUENCE [LARGE SCALE GENOMIC DNA]</scope>
    <source>
        <strain evidence="2 3">TMN-42</strain>
    </source>
</reference>
<comment type="caution">
    <text evidence="2">The sequence shown here is derived from an EMBL/GenBank/DDBJ whole genome shotgun (WGS) entry which is preliminary data.</text>
</comment>
<accession>A0A2S3ZFL4</accession>
<feature type="transmembrane region" description="Helical" evidence="1">
    <location>
        <begin position="56"/>
        <end position="80"/>
    </location>
</feature>
<evidence type="ECO:0000313" key="2">
    <source>
        <dbReference type="EMBL" id="POH65882.1"/>
    </source>
</evidence>
<keyword evidence="1" id="KW-0812">Transmembrane</keyword>
<protein>
    <submittedName>
        <fullName evidence="2">Uncharacterized protein</fullName>
    </submittedName>
</protein>
<sequence length="89" mass="8903">MGACFGTIFNFALGGIDEHETGSASGALNAVQQLANAAGSAAITTVFFASADEASVGGMLVSLAVVGTLVLVCCFLVRLLPLVAQVSLR</sequence>
<dbReference type="EMBL" id="PPXD01000013">
    <property type="protein sequence ID" value="POH65882.1"/>
    <property type="molecule type" value="Genomic_DNA"/>
</dbReference>
<gene>
    <name evidence="2" type="ORF">C3B61_10030</name>
</gene>